<evidence type="ECO:0000313" key="2">
    <source>
        <dbReference type="Proteomes" id="UP000265618"/>
    </source>
</evidence>
<evidence type="ECO:0000313" key="1">
    <source>
        <dbReference type="EMBL" id="GIQ84736.1"/>
    </source>
</evidence>
<comment type="caution">
    <text evidence="1">The sequence shown here is derived from an EMBL/GenBank/DDBJ whole genome shotgun (WGS) entry which is preliminary data.</text>
</comment>
<organism evidence="1 2">
    <name type="scientific">Kipferlia bialata</name>
    <dbReference type="NCBI Taxonomy" id="797122"/>
    <lineage>
        <taxon>Eukaryota</taxon>
        <taxon>Metamonada</taxon>
        <taxon>Carpediemonas-like organisms</taxon>
        <taxon>Kipferlia</taxon>
    </lineage>
</organism>
<protein>
    <submittedName>
        <fullName evidence="1">Stomatin family protein</fullName>
    </submittedName>
</protein>
<accession>A0A9K3CX26</accession>
<proteinExistence type="predicted"/>
<dbReference type="Proteomes" id="UP000265618">
    <property type="component" value="Unassembled WGS sequence"/>
</dbReference>
<reference evidence="1 2" key="1">
    <citation type="journal article" date="2018" name="PLoS ONE">
        <title>The draft genome of Kipferlia bialata reveals reductive genome evolution in fornicate parasites.</title>
        <authorList>
            <person name="Tanifuji G."/>
            <person name="Takabayashi S."/>
            <person name="Kume K."/>
            <person name="Takagi M."/>
            <person name="Nakayama T."/>
            <person name="Kamikawa R."/>
            <person name="Inagaki Y."/>
            <person name="Hashimoto T."/>
        </authorList>
    </citation>
    <scope>NUCLEOTIDE SEQUENCE [LARGE SCALE GENOMIC DNA]</scope>
    <source>
        <strain evidence="1">NY0173</strain>
    </source>
</reference>
<gene>
    <name evidence="1" type="ORF">KIPB_006285</name>
</gene>
<keyword evidence="2" id="KW-1185">Reference proteome</keyword>
<name>A0A9K3CX26_9EUKA</name>
<dbReference type="AlphaFoldDB" id="A0A9K3CX26"/>
<dbReference type="EMBL" id="BDIP01001600">
    <property type="protein sequence ID" value="GIQ84736.1"/>
    <property type="molecule type" value="Genomic_DNA"/>
</dbReference>
<sequence>MCQEILTAMETQLIAERERRSLVLRADGDREAAIIKSLGDSEAMVRRADAAKAVAKKQAEGEAQARLAMAGATSECINCMRGMLEHVGSELKATDYSLGVEYLDTLRSLPVPAKKVTLVPREGLDVMKQVASMAQ</sequence>